<dbReference type="InterPro" id="IPR022414">
    <property type="entry name" value="ATP-guanido_PTrfase_cat"/>
</dbReference>
<dbReference type="Pfam" id="PF03370">
    <property type="entry name" value="CBM_21"/>
    <property type="match status" value="1"/>
</dbReference>
<dbReference type="GO" id="GO:0005524">
    <property type="term" value="F:ATP binding"/>
    <property type="evidence" value="ECO:0007669"/>
    <property type="project" value="UniProtKB-UniRule"/>
</dbReference>
<dbReference type="InterPro" id="IPR000749">
    <property type="entry name" value="ATP-guanido_PTrfase"/>
</dbReference>
<feature type="transmembrane region" description="Helical" evidence="10">
    <location>
        <begin position="12"/>
        <end position="32"/>
    </location>
</feature>
<keyword evidence="4 8" id="KW-0547">Nucleotide-binding</keyword>
<keyword evidence="10" id="KW-1133">Transmembrane helix</keyword>
<dbReference type="FunFam" id="3.30.590.10:FF:000006">
    <property type="entry name" value="Arginine kinase 1"/>
    <property type="match status" value="1"/>
</dbReference>
<proteinExistence type="inferred from homology"/>
<sequence>MSAFRALNTPRKIVIGLLAGGAGYATVNYVIWPFNRELYMTNTQQNEIDAFTVKRIEEVCKNFQNAENCNSLLKKHLTKDVVDQLKYRKTRLGATLYDVIRSGVNNLDASVGVYAPDAESYKTFAPLFDKIIEDYHGFSPKDSQPAVDLGEGKAGDFPELDPKNKYILSTRIRCGRSLAGYPFNPLLTEDDYLIMEQKVKTALDTVQDKELKGVYYPLAGMTKQTQNQLISDHFLFKEGDRHLKHANACNYWPKGRGIFHNNEKTFLIWVNEEDHMRIISMQNGSNVGQVLDRLVRGVKAIEKNVPFARDERLGWLTFCPTNLGSTVRASVHIKIPKVSARKDFQEICDKLNLQVRGIHGEHSESVGGVYDVSNKQRLGISEYQAVKQMYDGVKKLIELEDNGGKEKNEKKDEKKDGKVRTDSSLVKQATVTATITALVTGPQRCFRVAIGRTAPVCVPASPTSPFPDEDVAHSCPESVMMSSGFGDFSSRFTGAQSMPLDYSVMMSQSPPVQLGYDRLVTDWMHQSSEVGCRRVSSFPIAKGHHPLIISGLKVRSQSESEALHRAPVVASLDDLKRELVKSTFVHERVDEDDDDDDSDASSGVSSVGVPSPPPSPKQSIQRPKKRVMFADDCGLELTEVRVMTEPSDVPPRLSPSILRALLGDAAGDEEAKPTASWIIDFTQPASEYVKFRETLERQKVALENVLVRNDQCKMVGTIKVKNIDFEKQVFVRFTDNNWLSYFDRPAVFQRTAATANVYDTFCFDIDIPCDDATHNSIEFCVCFRTSTDEYWDSCDGKNYSLVSPSLYEKREETRAQGPHAQLFGTSHIAARDAYVLDYDNWTKFASWKNLATDTPYW</sequence>
<keyword evidence="14" id="KW-1185">Reference proteome</keyword>
<dbReference type="Gene3D" id="1.10.135.10">
    <property type="entry name" value="ATP:guanido phosphotransferase, N-terminal domain"/>
    <property type="match status" value="1"/>
</dbReference>
<dbReference type="InterPro" id="IPR014746">
    <property type="entry name" value="Gln_synth/guanido_kin_cat_dom"/>
</dbReference>
<evidence type="ECO:0000259" key="12">
    <source>
        <dbReference type="PROSITE" id="PS51509"/>
    </source>
</evidence>
<feature type="region of interest" description="Disordered" evidence="9">
    <location>
        <begin position="586"/>
        <end position="625"/>
    </location>
</feature>
<evidence type="ECO:0000313" key="14">
    <source>
        <dbReference type="Proteomes" id="UP000887566"/>
    </source>
</evidence>
<evidence type="ECO:0000256" key="10">
    <source>
        <dbReference type="SAM" id="Phobius"/>
    </source>
</evidence>
<dbReference type="InterPro" id="IPR022413">
    <property type="entry name" value="ATP-guanido_PTrfase_N"/>
</dbReference>
<dbReference type="Pfam" id="PF02807">
    <property type="entry name" value="ATP-gua_PtransN"/>
    <property type="match status" value="1"/>
</dbReference>
<protein>
    <recommendedName>
        <fullName evidence="2">arginine kinase</fullName>
        <ecNumber evidence="2">2.7.3.3</ecNumber>
    </recommendedName>
</protein>
<comment type="similarity">
    <text evidence="1 7">Belongs to the ATP:guanido phosphotransferase family.</text>
</comment>
<dbReference type="Proteomes" id="UP000887566">
    <property type="component" value="Unplaced"/>
</dbReference>
<dbReference type="PANTHER" id="PTHR11547:SF20">
    <property type="entry name" value="ARGININE KINASE"/>
    <property type="match status" value="1"/>
</dbReference>
<evidence type="ECO:0000256" key="3">
    <source>
        <dbReference type="ARBA" id="ARBA00022679"/>
    </source>
</evidence>
<feature type="domain" description="Phosphagen kinase N-terminal" evidence="12">
    <location>
        <begin position="55"/>
        <end position="137"/>
    </location>
</feature>
<feature type="domain" description="Phosphagen kinase C-terminal" evidence="13">
    <location>
        <begin position="166"/>
        <end position="403"/>
    </location>
</feature>
<organism evidence="14 15">
    <name type="scientific">Plectus sambesii</name>
    <dbReference type="NCBI Taxonomy" id="2011161"/>
    <lineage>
        <taxon>Eukaryota</taxon>
        <taxon>Metazoa</taxon>
        <taxon>Ecdysozoa</taxon>
        <taxon>Nematoda</taxon>
        <taxon>Chromadorea</taxon>
        <taxon>Plectida</taxon>
        <taxon>Plectina</taxon>
        <taxon>Plectoidea</taxon>
        <taxon>Plectidae</taxon>
        <taxon>Plectus</taxon>
    </lineage>
</organism>
<name>A0A914UTW5_9BILA</name>
<dbReference type="PROSITE" id="PS51510">
    <property type="entry name" value="PHOSPHAGEN_KINASE_C"/>
    <property type="match status" value="1"/>
</dbReference>
<dbReference type="AlphaFoldDB" id="A0A914UTW5"/>
<evidence type="ECO:0000313" key="15">
    <source>
        <dbReference type="WBParaSite" id="PSAMB.scaffold1232size33992.g11906.t1"/>
    </source>
</evidence>
<feature type="binding site" evidence="8">
    <location>
        <position position="233"/>
    </location>
    <ligand>
        <name>ATP</name>
        <dbReference type="ChEBI" id="CHEBI:30616"/>
    </ligand>
</feature>
<evidence type="ECO:0000256" key="9">
    <source>
        <dbReference type="SAM" id="MobiDB-lite"/>
    </source>
</evidence>
<evidence type="ECO:0000256" key="4">
    <source>
        <dbReference type="ARBA" id="ARBA00022741"/>
    </source>
</evidence>
<dbReference type="CDD" id="cd07932">
    <property type="entry name" value="arginine_kinase_like"/>
    <property type="match status" value="1"/>
</dbReference>
<keyword evidence="5 8" id="KW-0418">Kinase</keyword>
<evidence type="ECO:0000256" key="8">
    <source>
        <dbReference type="PROSITE-ProRule" id="PRU00843"/>
    </source>
</evidence>
<evidence type="ECO:0000256" key="2">
    <source>
        <dbReference type="ARBA" id="ARBA00012230"/>
    </source>
</evidence>
<evidence type="ECO:0000256" key="1">
    <source>
        <dbReference type="ARBA" id="ARBA00006798"/>
    </source>
</evidence>
<dbReference type="InterPro" id="IPR005036">
    <property type="entry name" value="CBM21_dom"/>
</dbReference>
<evidence type="ECO:0000259" key="11">
    <source>
        <dbReference type="PROSITE" id="PS51159"/>
    </source>
</evidence>
<feature type="compositionally biased region" description="Low complexity" evidence="9">
    <location>
        <begin position="600"/>
        <end position="609"/>
    </location>
</feature>
<dbReference type="PANTHER" id="PTHR11547">
    <property type="entry name" value="ARGININE OR CREATINE KINASE"/>
    <property type="match status" value="1"/>
</dbReference>
<evidence type="ECO:0000256" key="6">
    <source>
        <dbReference type="ARBA" id="ARBA00022840"/>
    </source>
</evidence>
<dbReference type="GO" id="GO:0046314">
    <property type="term" value="P:phosphocreatine biosynthetic process"/>
    <property type="evidence" value="ECO:0007669"/>
    <property type="project" value="InterPro"/>
</dbReference>
<dbReference type="PROSITE" id="PS51159">
    <property type="entry name" value="CBM21"/>
    <property type="match status" value="1"/>
</dbReference>
<dbReference type="InterPro" id="IPR036802">
    <property type="entry name" value="ATP-guanido_PTrfase_N_sf"/>
</dbReference>
<feature type="domain" description="CBM21" evidence="11">
    <location>
        <begin position="692"/>
        <end position="802"/>
    </location>
</feature>
<dbReference type="EC" id="2.7.3.3" evidence="2"/>
<dbReference type="SUPFAM" id="SSF48034">
    <property type="entry name" value="Guanido kinase N-terminal domain"/>
    <property type="match status" value="1"/>
</dbReference>
<dbReference type="PROSITE" id="PS51509">
    <property type="entry name" value="PHOSPHAGEN_KINASE_N"/>
    <property type="match status" value="1"/>
</dbReference>
<keyword evidence="10" id="KW-0812">Transmembrane</keyword>
<dbReference type="GO" id="GO:0004054">
    <property type="term" value="F:arginine kinase activity"/>
    <property type="evidence" value="ECO:0007669"/>
    <property type="project" value="UniProtKB-EC"/>
</dbReference>
<dbReference type="FunFam" id="1.10.135.10:FF:000003">
    <property type="entry name" value="Three-domain arginine kinase"/>
    <property type="match status" value="1"/>
</dbReference>
<feature type="binding site" evidence="8">
    <location>
        <begin position="328"/>
        <end position="332"/>
    </location>
    <ligand>
        <name>ATP</name>
        <dbReference type="ChEBI" id="CHEBI:30616"/>
    </ligand>
</feature>
<keyword evidence="10" id="KW-0472">Membrane</keyword>
<feature type="binding site" evidence="8">
    <location>
        <position position="277"/>
    </location>
    <ligand>
        <name>ATP</name>
        <dbReference type="ChEBI" id="CHEBI:30616"/>
    </ligand>
</feature>
<evidence type="ECO:0000259" key="13">
    <source>
        <dbReference type="PROSITE" id="PS51510"/>
    </source>
</evidence>
<evidence type="ECO:0000256" key="5">
    <source>
        <dbReference type="ARBA" id="ARBA00022777"/>
    </source>
</evidence>
<keyword evidence="6 8" id="KW-0067">ATP-binding</keyword>
<keyword evidence="3 8" id="KW-0808">Transferase</keyword>
<feature type="binding site" evidence="8">
    <location>
        <begin position="356"/>
        <end position="361"/>
    </location>
    <ligand>
        <name>ATP</name>
        <dbReference type="ChEBI" id="CHEBI:30616"/>
    </ligand>
</feature>
<dbReference type="GO" id="GO:0004111">
    <property type="term" value="F:creatine kinase activity"/>
    <property type="evidence" value="ECO:0007669"/>
    <property type="project" value="InterPro"/>
</dbReference>
<dbReference type="InterPro" id="IPR038175">
    <property type="entry name" value="CBM21_dom_sf"/>
</dbReference>
<dbReference type="Gene3D" id="2.60.40.2440">
    <property type="entry name" value="Carbohydrate binding type-21 domain"/>
    <property type="match status" value="1"/>
</dbReference>
<evidence type="ECO:0000256" key="7">
    <source>
        <dbReference type="PROSITE-ProRule" id="PRU00842"/>
    </source>
</evidence>
<feature type="binding site" evidence="8">
    <location>
        <begin position="169"/>
        <end position="173"/>
    </location>
    <ligand>
        <name>ATP</name>
        <dbReference type="ChEBI" id="CHEBI:30616"/>
    </ligand>
</feature>
<dbReference type="Gene3D" id="3.30.590.10">
    <property type="entry name" value="Glutamine synthetase/guanido kinase, catalytic domain"/>
    <property type="match status" value="1"/>
</dbReference>
<dbReference type="GO" id="GO:0005615">
    <property type="term" value="C:extracellular space"/>
    <property type="evidence" value="ECO:0007669"/>
    <property type="project" value="TreeGrafter"/>
</dbReference>
<dbReference type="Pfam" id="PF00217">
    <property type="entry name" value="ATP-gua_Ptrans"/>
    <property type="match status" value="1"/>
</dbReference>
<dbReference type="WBParaSite" id="PSAMB.scaffold1232size33992.g11906.t1">
    <property type="protein sequence ID" value="PSAMB.scaffold1232size33992.g11906.t1"/>
    <property type="gene ID" value="PSAMB.scaffold1232size33992.g11906"/>
</dbReference>
<dbReference type="SUPFAM" id="SSF55931">
    <property type="entry name" value="Glutamine synthetase/guanido kinase"/>
    <property type="match status" value="1"/>
</dbReference>
<feature type="compositionally biased region" description="Acidic residues" evidence="9">
    <location>
        <begin position="590"/>
        <end position="599"/>
    </location>
</feature>
<accession>A0A914UTW5</accession>
<reference evidence="15" key="1">
    <citation type="submission" date="2022-11" db="UniProtKB">
        <authorList>
            <consortium name="WormBaseParasite"/>
        </authorList>
    </citation>
    <scope>IDENTIFICATION</scope>
</reference>